<dbReference type="InterPro" id="IPR004532">
    <property type="entry name" value="Phe-tRNA-ligase_IIc_bsu_bact"/>
</dbReference>
<evidence type="ECO:0000256" key="14">
    <source>
        <dbReference type="ARBA" id="ARBA00049255"/>
    </source>
</evidence>
<keyword evidence="12 15" id="KW-0648">Protein biosynthesis</keyword>
<proteinExistence type="inferred from homology"/>
<dbReference type="HAMAP" id="MF_00283">
    <property type="entry name" value="Phe_tRNA_synth_beta1"/>
    <property type="match status" value="1"/>
</dbReference>
<dbReference type="Gene3D" id="2.40.50.140">
    <property type="entry name" value="Nucleic acid-binding proteins"/>
    <property type="match status" value="1"/>
</dbReference>
<dbReference type="InterPro" id="IPR009061">
    <property type="entry name" value="DNA-bd_dom_put_sf"/>
</dbReference>
<dbReference type="Proteomes" id="UP000198822">
    <property type="component" value="Chromosome I"/>
</dbReference>
<dbReference type="EC" id="6.1.1.20" evidence="15"/>
<dbReference type="InterPro" id="IPR020825">
    <property type="entry name" value="Phe-tRNA_synthase-like_B3/B4"/>
</dbReference>
<keyword evidence="9 15" id="KW-0067">ATP-binding</keyword>
<evidence type="ECO:0000256" key="6">
    <source>
        <dbReference type="ARBA" id="ARBA00022598"/>
    </source>
</evidence>
<dbReference type="AlphaFoldDB" id="A0A1G8AL72"/>
<keyword evidence="6 15" id="KW-0436">Ligase</keyword>
<evidence type="ECO:0000256" key="12">
    <source>
        <dbReference type="ARBA" id="ARBA00022917"/>
    </source>
</evidence>
<dbReference type="Pfam" id="PF17759">
    <property type="entry name" value="tRNA_synthFbeta"/>
    <property type="match status" value="1"/>
</dbReference>
<dbReference type="Pfam" id="PF03147">
    <property type="entry name" value="FDX-ACB"/>
    <property type="match status" value="1"/>
</dbReference>
<evidence type="ECO:0000256" key="4">
    <source>
        <dbReference type="ARBA" id="ARBA00022490"/>
    </source>
</evidence>
<evidence type="ECO:0000256" key="15">
    <source>
        <dbReference type="HAMAP-Rule" id="MF_00283"/>
    </source>
</evidence>
<dbReference type="InterPro" id="IPR041616">
    <property type="entry name" value="PheRS_beta_core"/>
</dbReference>
<dbReference type="GO" id="GO:0009328">
    <property type="term" value="C:phenylalanine-tRNA ligase complex"/>
    <property type="evidence" value="ECO:0007669"/>
    <property type="project" value="TreeGrafter"/>
</dbReference>
<dbReference type="GO" id="GO:0004826">
    <property type="term" value="F:phenylalanine-tRNA ligase activity"/>
    <property type="evidence" value="ECO:0007669"/>
    <property type="project" value="UniProtKB-UniRule"/>
</dbReference>
<evidence type="ECO:0000256" key="1">
    <source>
        <dbReference type="ARBA" id="ARBA00004496"/>
    </source>
</evidence>
<dbReference type="EMBL" id="LT629695">
    <property type="protein sequence ID" value="SDH21516.1"/>
    <property type="molecule type" value="Genomic_DNA"/>
</dbReference>
<evidence type="ECO:0000256" key="10">
    <source>
        <dbReference type="ARBA" id="ARBA00022842"/>
    </source>
</evidence>
<dbReference type="STRING" id="399736.SAMN04489720_0428"/>
<dbReference type="InterPro" id="IPR002547">
    <property type="entry name" value="tRNA-bd_dom"/>
</dbReference>
<evidence type="ECO:0000256" key="8">
    <source>
        <dbReference type="ARBA" id="ARBA00022741"/>
    </source>
</evidence>
<dbReference type="InterPro" id="IPR033714">
    <property type="entry name" value="tRNA_bind_bactPheRS"/>
</dbReference>
<evidence type="ECO:0000259" key="17">
    <source>
        <dbReference type="PROSITE" id="PS50886"/>
    </source>
</evidence>
<keyword evidence="21" id="KW-1185">Reference proteome</keyword>
<feature type="binding site" evidence="15">
    <location>
        <position position="472"/>
    </location>
    <ligand>
        <name>Mg(2+)</name>
        <dbReference type="ChEBI" id="CHEBI:18420"/>
        <note>shared with alpha subunit</note>
    </ligand>
</feature>
<dbReference type="Gene3D" id="3.30.56.10">
    <property type="match status" value="2"/>
</dbReference>
<evidence type="ECO:0000256" key="2">
    <source>
        <dbReference type="ARBA" id="ARBA00008653"/>
    </source>
</evidence>
<dbReference type="Pfam" id="PF03484">
    <property type="entry name" value="B5"/>
    <property type="match status" value="1"/>
</dbReference>
<comment type="subcellular location">
    <subcellularLocation>
        <location evidence="1 15">Cytoplasm</location>
    </subcellularLocation>
</comment>
<dbReference type="PROSITE" id="PS50886">
    <property type="entry name" value="TRBD"/>
    <property type="match status" value="1"/>
</dbReference>
<evidence type="ECO:0000313" key="21">
    <source>
        <dbReference type="Proteomes" id="UP000198822"/>
    </source>
</evidence>
<dbReference type="GO" id="GO:0006432">
    <property type="term" value="P:phenylalanyl-tRNA aminoacylation"/>
    <property type="evidence" value="ECO:0007669"/>
    <property type="project" value="UniProtKB-UniRule"/>
</dbReference>
<keyword evidence="4 15" id="KW-0963">Cytoplasm</keyword>
<evidence type="ECO:0000259" key="19">
    <source>
        <dbReference type="PROSITE" id="PS51483"/>
    </source>
</evidence>
<dbReference type="FunFam" id="3.50.40.10:FF:000001">
    <property type="entry name" value="Phenylalanine--tRNA ligase beta subunit"/>
    <property type="match status" value="1"/>
</dbReference>
<evidence type="ECO:0000256" key="3">
    <source>
        <dbReference type="ARBA" id="ARBA00011209"/>
    </source>
</evidence>
<feature type="domain" description="B5" evidence="19">
    <location>
        <begin position="409"/>
        <end position="485"/>
    </location>
</feature>
<accession>A0A1G8AL72</accession>
<keyword evidence="10 15" id="KW-0460">Magnesium</keyword>
<evidence type="ECO:0000256" key="16">
    <source>
        <dbReference type="PROSITE-ProRule" id="PRU00209"/>
    </source>
</evidence>
<dbReference type="PANTHER" id="PTHR10947:SF0">
    <property type="entry name" value="PHENYLALANINE--TRNA LIGASE BETA SUBUNIT"/>
    <property type="match status" value="1"/>
</dbReference>
<comment type="catalytic activity">
    <reaction evidence="14 15">
        <text>tRNA(Phe) + L-phenylalanine + ATP = L-phenylalanyl-tRNA(Phe) + AMP + diphosphate + H(+)</text>
        <dbReference type="Rhea" id="RHEA:19413"/>
        <dbReference type="Rhea" id="RHEA-COMP:9668"/>
        <dbReference type="Rhea" id="RHEA-COMP:9699"/>
        <dbReference type="ChEBI" id="CHEBI:15378"/>
        <dbReference type="ChEBI" id="CHEBI:30616"/>
        <dbReference type="ChEBI" id="CHEBI:33019"/>
        <dbReference type="ChEBI" id="CHEBI:58095"/>
        <dbReference type="ChEBI" id="CHEBI:78442"/>
        <dbReference type="ChEBI" id="CHEBI:78531"/>
        <dbReference type="ChEBI" id="CHEBI:456215"/>
        <dbReference type="EC" id="6.1.1.20"/>
    </reaction>
</comment>
<keyword evidence="11 16" id="KW-0694">RNA-binding</keyword>
<dbReference type="SUPFAM" id="SSF54991">
    <property type="entry name" value="Anticodon-binding domain of PheRS"/>
    <property type="match status" value="1"/>
</dbReference>
<keyword evidence="7 15" id="KW-0479">Metal-binding</keyword>
<evidence type="ECO:0000256" key="9">
    <source>
        <dbReference type="ARBA" id="ARBA00022840"/>
    </source>
</evidence>
<dbReference type="Pfam" id="PF01588">
    <property type="entry name" value="tRNA_bind"/>
    <property type="match status" value="1"/>
</dbReference>
<dbReference type="SUPFAM" id="SSF46955">
    <property type="entry name" value="Putative DNA-binding domain"/>
    <property type="match status" value="1"/>
</dbReference>
<dbReference type="InterPro" id="IPR045864">
    <property type="entry name" value="aa-tRNA-synth_II/BPL/LPL"/>
</dbReference>
<dbReference type="PROSITE" id="PS51483">
    <property type="entry name" value="B5"/>
    <property type="match status" value="1"/>
</dbReference>
<dbReference type="SMART" id="SM00874">
    <property type="entry name" value="B5"/>
    <property type="match status" value="1"/>
</dbReference>
<comment type="cofactor">
    <cofactor evidence="15">
        <name>Mg(2+)</name>
        <dbReference type="ChEBI" id="CHEBI:18420"/>
    </cofactor>
    <text evidence="15">Binds 2 magnesium ions per tetramer.</text>
</comment>
<dbReference type="InterPro" id="IPR005121">
    <property type="entry name" value="Fdx_antiC-bd"/>
</dbReference>
<dbReference type="RefSeq" id="WP_092502007.1">
    <property type="nucleotide sequence ID" value="NZ_LT629695.1"/>
</dbReference>
<keyword evidence="13 15" id="KW-0030">Aminoacyl-tRNA synthetase</keyword>
<feature type="binding site" evidence="15">
    <location>
        <position position="473"/>
    </location>
    <ligand>
        <name>Mg(2+)</name>
        <dbReference type="ChEBI" id="CHEBI:18420"/>
        <note>shared with alpha subunit</note>
    </ligand>
</feature>
<dbReference type="InterPro" id="IPR036690">
    <property type="entry name" value="Fdx_antiC-bd_sf"/>
</dbReference>
<dbReference type="CDD" id="cd02796">
    <property type="entry name" value="tRNA_bind_bactPheRS"/>
    <property type="match status" value="1"/>
</dbReference>
<dbReference type="GO" id="GO:0000049">
    <property type="term" value="F:tRNA binding"/>
    <property type="evidence" value="ECO:0007669"/>
    <property type="project" value="UniProtKB-UniRule"/>
</dbReference>
<comment type="similarity">
    <text evidence="2 15">Belongs to the phenylalanyl-tRNA synthetase beta subunit family. Type 1 subfamily.</text>
</comment>
<gene>
    <name evidence="15" type="primary">pheT</name>
    <name evidence="20" type="ORF">SAMN04489720_0428</name>
</gene>
<evidence type="ECO:0000256" key="5">
    <source>
        <dbReference type="ARBA" id="ARBA00022555"/>
    </source>
</evidence>
<keyword evidence="5 16" id="KW-0820">tRNA-binding</keyword>
<organism evidence="20 21">
    <name type="scientific">Agrococcus jejuensis</name>
    <dbReference type="NCBI Taxonomy" id="399736"/>
    <lineage>
        <taxon>Bacteria</taxon>
        <taxon>Bacillati</taxon>
        <taxon>Actinomycetota</taxon>
        <taxon>Actinomycetes</taxon>
        <taxon>Micrococcales</taxon>
        <taxon>Microbacteriaceae</taxon>
        <taxon>Agrococcus</taxon>
    </lineage>
</organism>
<dbReference type="GO" id="GO:0005524">
    <property type="term" value="F:ATP binding"/>
    <property type="evidence" value="ECO:0007669"/>
    <property type="project" value="UniProtKB-UniRule"/>
</dbReference>
<dbReference type="SMART" id="SM00896">
    <property type="entry name" value="FDX-ACB"/>
    <property type="match status" value="1"/>
</dbReference>
<keyword evidence="8 15" id="KW-0547">Nucleotide-binding</keyword>
<feature type="domain" description="TRNA-binding" evidence="17">
    <location>
        <begin position="40"/>
        <end position="154"/>
    </location>
</feature>
<dbReference type="InterPro" id="IPR005146">
    <property type="entry name" value="B3/B4_tRNA-bd"/>
</dbReference>
<dbReference type="SUPFAM" id="SSF50249">
    <property type="entry name" value="Nucleic acid-binding proteins"/>
    <property type="match status" value="1"/>
</dbReference>
<name>A0A1G8AL72_9MICO</name>
<dbReference type="PROSITE" id="PS51447">
    <property type="entry name" value="FDX_ACB"/>
    <property type="match status" value="1"/>
</dbReference>
<dbReference type="OrthoDB" id="9805455at2"/>
<dbReference type="SMART" id="SM00873">
    <property type="entry name" value="B3_4"/>
    <property type="match status" value="1"/>
</dbReference>
<dbReference type="SUPFAM" id="SSF55681">
    <property type="entry name" value="Class II aaRS and biotin synthetases"/>
    <property type="match status" value="1"/>
</dbReference>
<evidence type="ECO:0000256" key="13">
    <source>
        <dbReference type="ARBA" id="ARBA00023146"/>
    </source>
</evidence>
<dbReference type="PANTHER" id="PTHR10947">
    <property type="entry name" value="PHENYLALANYL-TRNA SYNTHETASE BETA CHAIN AND LEUCINE-RICH REPEAT-CONTAINING PROTEIN 47"/>
    <property type="match status" value="1"/>
</dbReference>
<dbReference type="GO" id="GO:0000287">
    <property type="term" value="F:magnesium ion binding"/>
    <property type="evidence" value="ECO:0007669"/>
    <property type="project" value="UniProtKB-UniRule"/>
</dbReference>
<feature type="domain" description="FDX-ACB" evidence="18">
    <location>
        <begin position="727"/>
        <end position="819"/>
    </location>
</feature>
<dbReference type="Gene3D" id="3.50.40.10">
    <property type="entry name" value="Phenylalanyl-trna Synthetase, Chain B, domain 3"/>
    <property type="match status" value="1"/>
</dbReference>
<protein>
    <recommendedName>
        <fullName evidence="15">Phenylalanine--tRNA ligase beta subunit</fullName>
        <ecNumber evidence="15">6.1.1.20</ecNumber>
    </recommendedName>
    <alternativeName>
        <fullName evidence="15">Phenylalanyl-tRNA synthetase beta subunit</fullName>
        <shortName evidence="15">PheRS</shortName>
    </alternativeName>
</protein>
<sequence length="820" mass="86395">MRAPMSWLAEHVDVPAGTTGDDVHAALVRVGLEEEALHGGDVTGPLVVGRVLSFEAEEHKNGKTIRWVQVDVGEDEPRGIVCGAGNFLVDDLVVVSLPGAVLPGGFEISARKTYGHVSDGMIASERELGLGDDHDGILRLNAKGYDATPGDDALALLGLDDVAVEVNVTPDRGYVLSIRGMARELALSTGWAFRDPAAIEAGEGTGFPVTIADDAPIRGVVGCGRFVARAVRGIDATKATPRWMQQRLTLAGMRPISLAVDITNYVMLELGQPIHGYDLDLLQGGITVRRATEGETIVTLDDVTRTLSTEDLLICDDMGPVGLAGVMGGNRTEMSDRTTDVLIEAAWFHGVSIARTARRHRLWSEASKRFERGVDPALQAVAAQRVVDLLVELAGGTADPLGTSVGETPAQPTIAFAPQDASRVTGADYSDDETRDALVRIGATVVAGEGPTWRVTPPTWRPDITERVDLVEEAARVVGYDRIPSVLPSPPSGSGLTRPQRLRRNVANALAASGLTEVLVAPFQAEADARRVGAEPVRLTNPLDERRPFLRTSLVPGLVETAQRNVGRGLTDLALFELGAIFRVEGDHGTDAVPAGAVRPDADVLATLDALPTQPRHVGALLLGARVAKQPGQAREVYGVADAIDVARRVARTLGLAVDVRQAQRDWLHPGRTAEVLLGETVVGVAGELLPSLAADADLPRQVAVVELDLDALVASARVSLDTATIGATPAATQDLSVVVDASVPAGDVLAAVREGAGDLLEHVALVDDFRGAGLDGAKSLTFALRFRDAERTLTAAQATEAKLAGLALATERTGATLRD</sequence>
<dbReference type="Pfam" id="PF03483">
    <property type="entry name" value="B3_4"/>
    <property type="match status" value="1"/>
</dbReference>
<evidence type="ECO:0000256" key="7">
    <source>
        <dbReference type="ARBA" id="ARBA00022723"/>
    </source>
</evidence>
<evidence type="ECO:0000259" key="18">
    <source>
        <dbReference type="PROSITE" id="PS51447"/>
    </source>
</evidence>
<feature type="binding site" evidence="15">
    <location>
        <position position="469"/>
    </location>
    <ligand>
        <name>Mg(2+)</name>
        <dbReference type="ChEBI" id="CHEBI:18420"/>
        <note>shared with alpha subunit</note>
    </ligand>
</feature>
<feature type="binding site" evidence="15">
    <location>
        <position position="463"/>
    </location>
    <ligand>
        <name>Mg(2+)</name>
        <dbReference type="ChEBI" id="CHEBI:18420"/>
        <note>shared with alpha subunit</note>
    </ligand>
</feature>
<comment type="subunit">
    <text evidence="3 15">Tetramer of two alpha and two beta subunits.</text>
</comment>
<evidence type="ECO:0000313" key="20">
    <source>
        <dbReference type="EMBL" id="SDH21516.1"/>
    </source>
</evidence>
<dbReference type="NCBIfam" id="TIGR00472">
    <property type="entry name" value="pheT_bact"/>
    <property type="match status" value="1"/>
</dbReference>
<dbReference type="InterPro" id="IPR045060">
    <property type="entry name" value="Phe-tRNA-ligase_IIc_bsu"/>
</dbReference>
<dbReference type="Gene3D" id="3.30.930.10">
    <property type="entry name" value="Bira Bifunctional Protein, Domain 2"/>
    <property type="match status" value="1"/>
</dbReference>
<dbReference type="Gene3D" id="3.30.70.380">
    <property type="entry name" value="Ferrodoxin-fold anticodon-binding domain"/>
    <property type="match status" value="1"/>
</dbReference>
<dbReference type="SUPFAM" id="SSF56037">
    <property type="entry name" value="PheT/TilS domain"/>
    <property type="match status" value="1"/>
</dbReference>
<dbReference type="InterPro" id="IPR005147">
    <property type="entry name" value="tRNA_synthase_B5-dom"/>
</dbReference>
<dbReference type="CDD" id="cd00769">
    <property type="entry name" value="PheRS_beta_core"/>
    <property type="match status" value="1"/>
</dbReference>
<reference evidence="21" key="1">
    <citation type="submission" date="2016-10" db="EMBL/GenBank/DDBJ databases">
        <authorList>
            <person name="Varghese N."/>
            <person name="Submissions S."/>
        </authorList>
    </citation>
    <scope>NUCLEOTIDE SEQUENCE [LARGE SCALE GENOMIC DNA]</scope>
    <source>
        <strain evidence="21">DSM 22002</strain>
    </source>
</reference>
<dbReference type="InterPro" id="IPR012340">
    <property type="entry name" value="NA-bd_OB-fold"/>
</dbReference>
<evidence type="ECO:0000256" key="11">
    <source>
        <dbReference type="ARBA" id="ARBA00022884"/>
    </source>
</evidence>